<evidence type="ECO:0000313" key="3">
    <source>
        <dbReference type="Proteomes" id="UP001501752"/>
    </source>
</evidence>
<dbReference type="SUPFAM" id="SSF55729">
    <property type="entry name" value="Acyl-CoA N-acyltransferases (Nat)"/>
    <property type="match status" value="1"/>
</dbReference>
<dbReference type="InterPro" id="IPR051908">
    <property type="entry name" value="Ribosomal_N-acetyltransferase"/>
</dbReference>
<comment type="caution">
    <text evidence="2">The sequence shown here is derived from an EMBL/GenBank/DDBJ whole genome shotgun (WGS) entry which is preliminary data.</text>
</comment>
<reference evidence="3" key="1">
    <citation type="journal article" date="2019" name="Int. J. Syst. Evol. Microbiol.">
        <title>The Global Catalogue of Microorganisms (GCM) 10K type strain sequencing project: providing services to taxonomists for standard genome sequencing and annotation.</title>
        <authorList>
            <consortium name="The Broad Institute Genomics Platform"/>
            <consortium name="The Broad Institute Genome Sequencing Center for Infectious Disease"/>
            <person name="Wu L."/>
            <person name="Ma J."/>
        </authorList>
    </citation>
    <scope>NUCLEOTIDE SEQUENCE [LARGE SCALE GENOMIC DNA]</scope>
    <source>
        <strain evidence="3">JCM 13006</strain>
    </source>
</reference>
<dbReference type="PROSITE" id="PS51186">
    <property type="entry name" value="GNAT"/>
    <property type="match status" value="1"/>
</dbReference>
<gene>
    <name evidence="2" type="ORF">GCM10023235_41050</name>
</gene>
<dbReference type="InterPro" id="IPR000182">
    <property type="entry name" value="GNAT_dom"/>
</dbReference>
<dbReference type="Gene3D" id="3.40.630.30">
    <property type="match status" value="1"/>
</dbReference>
<evidence type="ECO:0000259" key="1">
    <source>
        <dbReference type="PROSITE" id="PS51186"/>
    </source>
</evidence>
<organism evidence="2 3">
    <name type="scientific">Kitasatospora terrestris</name>
    <dbReference type="NCBI Taxonomy" id="258051"/>
    <lineage>
        <taxon>Bacteria</taxon>
        <taxon>Bacillati</taxon>
        <taxon>Actinomycetota</taxon>
        <taxon>Actinomycetes</taxon>
        <taxon>Kitasatosporales</taxon>
        <taxon>Streptomycetaceae</taxon>
        <taxon>Kitasatospora</taxon>
    </lineage>
</organism>
<dbReference type="RefSeq" id="WP_345698306.1">
    <property type="nucleotide sequence ID" value="NZ_BAABIS010000001.1"/>
</dbReference>
<protein>
    <submittedName>
        <fullName evidence="2">GNAT family protein</fullName>
    </submittedName>
</protein>
<dbReference type="Proteomes" id="UP001501752">
    <property type="component" value="Unassembled WGS sequence"/>
</dbReference>
<feature type="domain" description="N-acetyltransferase" evidence="1">
    <location>
        <begin position="13"/>
        <end position="178"/>
    </location>
</feature>
<accession>A0ABP9DUZ3</accession>
<keyword evidence="3" id="KW-1185">Reference proteome</keyword>
<dbReference type="PANTHER" id="PTHR43441:SF11">
    <property type="entry name" value="RIBOSOMAL-PROTEIN-SERINE ACETYLTRANSFERASE"/>
    <property type="match status" value="1"/>
</dbReference>
<dbReference type="Pfam" id="PF13302">
    <property type="entry name" value="Acetyltransf_3"/>
    <property type="match status" value="1"/>
</dbReference>
<evidence type="ECO:0000313" key="2">
    <source>
        <dbReference type="EMBL" id="GAA4859067.1"/>
    </source>
</evidence>
<name>A0ABP9DUZ3_9ACTN</name>
<dbReference type="EMBL" id="BAABIS010000001">
    <property type="protein sequence ID" value="GAA4859067.1"/>
    <property type="molecule type" value="Genomic_DNA"/>
</dbReference>
<proteinExistence type="predicted"/>
<dbReference type="PANTHER" id="PTHR43441">
    <property type="entry name" value="RIBOSOMAL-PROTEIN-SERINE ACETYLTRANSFERASE"/>
    <property type="match status" value="1"/>
</dbReference>
<dbReference type="InterPro" id="IPR016181">
    <property type="entry name" value="Acyl_CoA_acyltransferase"/>
</dbReference>
<sequence>MAINGDPLTGKLVRLRELRESDLPRLADWWRDPALAVQQVTGPVHPQPDGALAEMFRAWSRNTGGDLGLSVETVETRELAGHITLYGANPKDRAATLAIVMGPPFQDRGLGTDALRTTIGYAFDELGLNRVELTVNSYNARAIAAYARAGFVEEGRRREAVYRSGGWHDQVLMSVLRREWPPAGA</sequence>